<gene>
    <name evidence="1" type="ORF">pC6.5b_339</name>
</gene>
<name>A0A7S4ZSC6_RHIRH</name>
<geneLocation type="plasmid" evidence="1">
    <name>pC6.5b</name>
</geneLocation>
<reference evidence="1" key="1">
    <citation type="submission" date="2018-12" db="EMBL/GenBank/DDBJ databases">
        <title>Three Rhizobium rhizogenes strains isolated from the same crown gall tumor carry diverse plasmids.</title>
        <authorList>
            <person name="Pulawska J."/>
            <person name="Kuzmanovic N."/>
        </authorList>
    </citation>
    <scope>NUCLEOTIDE SEQUENCE</scope>
    <source>
        <strain evidence="1">C6.5</strain>
        <plasmid evidence="1">pC6.5b</plasmid>
    </source>
</reference>
<sequence length="48" mass="5431">MFGKFKCSTRKLRRRALPETNFVNAVYGNVTYLHSGGSRGANHSQMEL</sequence>
<evidence type="ECO:0000313" key="1">
    <source>
        <dbReference type="EMBL" id="QCL10233.1"/>
    </source>
</evidence>
<organism evidence="1">
    <name type="scientific">Rhizobium rhizogenes</name>
    <name type="common">Agrobacterium rhizogenes</name>
    <dbReference type="NCBI Taxonomy" id="359"/>
    <lineage>
        <taxon>Bacteria</taxon>
        <taxon>Pseudomonadati</taxon>
        <taxon>Pseudomonadota</taxon>
        <taxon>Alphaproteobacteria</taxon>
        <taxon>Hyphomicrobiales</taxon>
        <taxon>Rhizobiaceae</taxon>
        <taxon>Rhizobium/Agrobacterium group</taxon>
        <taxon>Rhizobium</taxon>
    </lineage>
</organism>
<dbReference type="EMBL" id="MK318987">
    <property type="protein sequence ID" value="QCL10233.1"/>
    <property type="molecule type" value="Genomic_DNA"/>
</dbReference>
<proteinExistence type="predicted"/>
<keyword evidence="1" id="KW-0614">Plasmid</keyword>
<accession>A0A7S4ZSC6</accession>
<protein>
    <submittedName>
        <fullName evidence="1">Uncharacterized protein</fullName>
    </submittedName>
</protein>
<dbReference type="AlphaFoldDB" id="A0A7S4ZSC6"/>